<organism evidence="8 9">
    <name type="scientific">Candidatus Enterocola intestinipullorum</name>
    <dbReference type="NCBI Taxonomy" id="2840783"/>
    <lineage>
        <taxon>Bacteria</taxon>
        <taxon>Pseudomonadati</taxon>
        <taxon>Bacteroidota</taxon>
        <taxon>Bacteroidia</taxon>
        <taxon>Bacteroidales</taxon>
        <taxon>Candidatus Enterocola</taxon>
    </lineage>
</organism>
<dbReference type="InterPro" id="IPR036944">
    <property type="entry name" value="PPIase_FKBP_N_sf"/>
</dbReference>
<dbReference type="InterPro" id="IPR001179">
    <property type="entry name" value="PPIase_FKBP_dom"/>
</dbReference>
<evidence type="ECO:0000256" key="6">
    <source>
        <dbReference type="RuleBase" id="RU003915"/>
    </source>
</evidence>
<dbReference type="AlphaFoldDB" id="A0A9D9EHY6"/>
<protein>
    <recommendedName>
        <fullName evidence="6">Peptidyl-prolyl cis-trans isomerase</fullName>
        <ecNumber evidence="6">5.2.1.8</ecNumber>
    </recommendedName>
</protein>
<sequence length="280" mass="31005">MGLALVSCGDKAANVTLSNPADSLAYAQGVRISEGFRYNAVNRLGIDSTLVPVMLDGVKDAFFITKEENPKQRAYNIGVQYGIALREQVLGNIYARMEADGDSAGIDEQLFYNAFAAAVNEQELAIDLTTASIFVRQTDYKRHLAYMEEKYQDNKISSQDFLEVNAQQPGVQVTPSGLQYRVEKQGKGPKPTENDRVKVNYKGTLIDGTEFDSSYKRNEPSVFSVKGVIKGFAEGLQMMPVGSKYTFFIPDSLAYGDRDMPNIKPFSALIFEVELLGIEK</sequence>
<dbReference type="InterPro" id="IPR000774">
    <property type="entry name" value="PPIase_FKBP_N"/>
</dbReference>
<comment type="catalytic activity">
    <reaction evidence="1 5 6">
        <text>[protein]-peptidylproline (omega=180) = [protein]-peptidylproline (omega=0)</text>
        <dbReference type="Rhea" id="RHEA:16237"/>
        <dbReference type="Rhea" id="RHEA-COMP:10747"/>
        <dbReference type="Rhea" id="RHEA-COMP:10748"/>
        <dbReference type="ChEBI" id="CHEBI:83833"/>
        <dbReference type="ChEBI" id="CHEBI:83834"/>
        <dbReference type="EC" id="5.2.1.8"/>
    </reaction>
</comment>
<comment type="caution">
    <text evidence="8">The sequence shown here is derived from an EMBL/GenBank/DDBJ whole genome shotgun (WGS) entry which is preliminary data.</text>
</comment>
<evidence type="ECO:0000256" key="3">
    <source>
        <dbReference type="ARBA" id="ARBA00023110"/>
    </source>
</evidence>
<evidence type="ECO:0000259" key="7">
    <source>
        <dbReference type="PROSITE" id="PS50059"/>
    </source>
</evidence>
<dbReference type="Gene3D" id="3.10.50.40">
    <property type="match status" value="1"/>
</dbReference>
<keyword evidence="3 5" id="KW-0697">Rotamase</keyword>
<gene>
    <name evidence="8" type="ORF">IAC32_05630</name>
</gene>
<dbReference type="Gene3D" id="1.10.287.460">
    <property type="entry name" value="Peptidyl-prolyl cis-trans isomerase, FKBP-type, N-terminal domain"/>
    <property type="match status" value="1"/>
</dbReference>
<dbReference type="PROSITE" id="PS50059">
    <property type="entry name" value="FKBP_PPIASE"/>
    <property type="match status" value="1"/>
</dbReference>
<dbReference type="PANTHER" id="PTHR43811:SF19">
    <property type="entry name" value="39 KDA FK506-BINDING NUCLEAR PROTEIN"/>
    <property type="match status" value="1"/>
</dbReference>
<dbReference type="InterPro" id="IPR046357">
    <property type="entry name" value="PPIase_dom_sf"/>
</dbReference>
<reference evidence="8" key="1">
    <citation type="submission" date="2020-10" db="EMBL/GenBank/DDBJ databases">
        <authorList>
            <person name="Gilroy R."/>
        </authorList>
    </citation>
    <scope>NUCLEOTIDE SEQUENCE</scope>
    <source>
        <strain evidence="8">D3-1215</strain>
    </source>
</reference>
<dbReference type="GO" id="GO:0003755">
    <property type="term" value="F:peptidyl-prolyl cis-trans isomerase activity"/>
    <property type="evidence" value="ECO:0007669"/>
    <property type="project" value="UniProtKB-UniRule"/>
</dbReference>
<reference evidence="8" key="2">
    <citation type="journal article" date="2021" name="PeerJ">
        <title>Extensive microbial diversity within the chicken gut microbiome revealed by metagenomics and culture.</title>
        <authorList>
            <person name="Gilroy R."/>
            <person name="Ravi A."/>
            <person name="Getino M."/>
            <person name="Pursley I."/>
            <person name="Horton D.L."/>
            <person name="Alikhan N.F."/>
            <person name="Baker D."/>
            <person name="Gharbi K."/>
            <person name="Hall N."/>
            <person name="Watson M."/>
            <person name="Adriaenssens E.M."/>
            <person name="Foster-Nyarko E."/>
            <person name="Jarju S."/>
            <person name="Secka A."/>
            <person name="Antonio M."/>
            <person name="Oren A."/>
            <person name="Chaudhuri R.R."/>
            <person name="La Ragione R."/>
            <person name="Hildebrand F."/>
            <person name="Pallen M.J."/>
        </authorList>
    </citation>
    <scope>NUCLEOTIDE SEQUENCE</scope>
    <source>
        <strain evidence="8">D3-1215</strain>
    </source>
</reference>
<dbReference type="PANTHER" id="PTHR43811">
    <property type="entry name" value="FKBP-TYPE PEPTIDYL-PROLYL CIS-TRANS ISOMERASE FKPA"/>
    <property type="match status" value="1"/>
</dbReference>
<evidence type="ECO:0000256" key="1">
    <source>
        <dbReference type="ARBA" id="ARBA00000971"/>
    </source>
</evidence>
<name>A0A9D9EHY6_9BACT</name>
<accession>A0A9D9EHY6</accession>
<evidence type="ECO:0000256" key="4">
    <source>
        <dbReference type="ARBA" id="ARBA00023235"/>
    </source>
</evidence>
<dbReference type="Proteomes" id="UP000823637">
    <property type="component" value="Unassembled WGS sequence"/>
</dbReference>
<dbReference type="GO" id="GO:0006457">
    <property type="term" value="P:protein folding"/>
    <property type="evidence" value="ECO:0007669"/>
    <property type="project" value="InterPro"/>
</dbReference>
<proteinExistence type="inferred from homology"/>
<keyword evidence="4 5" id="KW-0413">Isomerase</keyword>
<dbReference type="SUPFAM" id="SSF54534">
    <property type="entry name" value="FKBP-like"/>
    <property type="match status" value="1"/>
</dbReference>
<dbReference type="Pfam" id="PF01346">
    <property type="entry name" value="FKBP_N"/>
    <property type="match status" value="1"/>
</dbReference>
<dbReference type="EMBL" id="JADIMR010000085">
    <property type="protein sequence ID" value="MBO8447205.1"/>
    <property type="molecule type" value="Genomic_DNA"/>
</dbReference>
<evidence type="ECO:0000313" key="9">
    <source>
        <dbReference type="Proteomes" id="UP000823637"/>
    </source>
</evidence>
<feature type="domain" description="PPIase FKBP-type" evidence="7">
    <location>
        <begin position="194"/>
        <end position="279"/>
    </location>
</feature>
<dbReference type="Pfam" id="PF00254">
    <property type="entry name" value="FKBP_C"/>
    <property type="match status" value="1"/>
</dbReference>
<comment type="similarity">
    <text evidence="2 6">Belongs to the FKBP-type PPIase family.</text>
</comment>
<evidence type="ECO:0000313" key="8">
    <source>
        <dbReference type="EMBL" id="MBO8447205.1"/>
    </source>
</evidence>
<dbReference type="EC" id="5.2.1.8" evidence="6"/>
<evidence type="ECO:0000256" key="2">
    <source>
        <dbReference type="ARBA" id="ARBA00006577"/>
    </source>
</evidence>
<evidence type="ECO:0000256" key="5">
    <source>
        <dbReference type="PROSITE-ProRule" id="PRU00277"/>
    </source>
</evidence>